<sequence>MAECCILLYAAQRKCLQKTLPFLRASLLHHFSTTTMPLSTKDSLLVTQFRAITGTSSAEAAKYIKKYKHIEAAVDAFYNNEPAPRADPAQERKLGEIWEKYKDPSDPKLIKIDGTMELCEELDIDPGTDAVLFCLAADLGSKATGEWEKAPFVAGIASYPGNIDSLPKLKAYLPTLREKLVSEPEYFKKVYNHAFQLARGGPQSLTRSLPLDTAIDLWTLFFPPAFNHSPSALSHLPDNSPPQFTQPEFDLWIEFMQRKNKAVSKDTWALLVDFARGIDKDFKEYDEDGAWPSMIDDFVEYVREKKRGQ</sequence>
<dbReference type="GO" id="GO:0097602">
    <property type="term" value="F:cullin family protein binding"/>
    <property type="evidence" value="ECO:0007669"/>
    <property type="project" value="TreeGrafter"/>
</dbReference>
<dbReference type="Proteomes" id="UP000199727">
    <property type="component" value="Unassembled WGS sequence"/>
</dbReference>
<dbReference type="EMBL" id="AMKT01000040">
    <property type="protein sequence ID" value="OXG22384.1"/>
    <property type="molecule type" value="Genomic_DNA"/>
</dbReference>
<comment type="caution">
    <text evidence="3">The sequence shown here is derived from an EMBL/GenBank/DDBJ whole genome shotgun (WGS) entry which is preliminary data.</text>
</comment>
<comment type="function">
    <text evidence="1">Neddylation of cullins play an essential role in the regulation of SCF-type complexes activity.</text>
</comment>
<accession>A0A854QES5</accession>
<feature type="domain" description="DCUN1" evidence="2">
    <location>
        <begin position="89"/>
        <end position="303"/>
    </location>
</feature>
<gene>
    <name evidence="3" type="ORF">C361_03045</name>
</gene>
<protein>
    <recommendedName>
        <fullName evidence="1">Defective in cullin neddylation protein</fullName>
    </recommendedName>
</protein>
<dbReference type="OrthoDB" id="27198at2759"/>
<dbReference type="GO" id="GO:0045116">
    <property type="term" value="P:protein neddylation"/>
    <property type="evidence" value="ECO:0007669"/>
    <property type="project" value="TreeGrafter"/>
</dbReference>
<dbReference type="Pfam" id="PF03556">
    <property type="entry name" value="Cullin_binding"/>
    <property type="match status" value="1"/>
</dbReference>
<dbReference type="InterPro" id="IPR014764">
    <property type="entry name" value="DCN-prot"/>
</dbReference>
<dbReference type="Gene3D" id="1.10.238.10">
    <property type="entry name" value="EF-hand"/>
    <property type="match status" value="1"/>
</dbReference>
<evidence type="ECO:0000256" key="1">
    <source>
        <dbReference type="RuleBase" id="RU410713"/>
    </source>
</evidence>
<evidence type="ECO:0000313" key="4">
    <source>
        <dbReference type="Proteomes" id="UP000199727"/>
    </source>
</evidence>
<dbReference type="Pfam" id="PF14555">
    <property type="entry name" value="UBA_4"/>
    <property type="match status" value="1"/>
</dbReference>
<dbReference type="GO" id="GO:0031624">
    <property type="term" value="F:ubiquitin conjugating enzyme binding"/>
    <property type="evidence" value="ECO:0007669"/>
    <property type="project" value="TreeGrafter"/>
</dbReference>
<dbReference type="InterPro" id="IPR042460">
    <property type="entry name" value="DCN1-like_PONY"/>
</dbReference>
<dbReference type="InterPro" id="IPR005176">
    <property type="entry name" value="PONY_dom"/>
</dbReference>
<name>A0A854QES5_CRYNE</name>
<dbReference type="PANTHER" id="PTHR12281">
    <property type="entry name" value="RP42 RELATED"/>
    <property type="match status" value="1"/>
</dbReference>
<dbReference type="PROSITE" id="PS51229">
    <property type="entry name" value="DCUN1"/>
    <property type="match status" value="1"/>
</dbReference>
<dbReference type="GO" id="GO:0000151">
    <property type="term" value="C:ubiquitin ligase complex"/>
    <property type="evidence" value="ECO:0007669"/>
    <property type="project" value="TreeGrafter"/>
</dbReference>
<dbReference type="GO" id="GO:0032182">
    <property type="term" value="F:ubiquitin-like protein binding"/>
    <property type="evidence" value="ECO:0007669"/>
    <property type="project" value="TreeGrafter"/>
</dbReference>
<organism evidence="3 4">
    <name type="scientific">Cryptococcus neoformans Tu259-1</name>
    <dbReference type="NCBI Taxonomy" id="1230072"/>
    <lineage>
        <taxon>Eukaryota</taxon>
        <taxon>Fungi</taxon>
        <taxon>Dikarya</taxon>
        <taxon>Basidiomycota</taxon>
        <taxon>Agaricomycotina</taxon>
        <taxon>Tremellomycetes</taxon>
        <taxon>Tremellales</taxon>
        <taxon>Cryptococcaceae</taxon>
        <taxon>Cryptococcus</taxon>
        <taxon>Cryptococcus neoformans species complex</taxon>
    </lineage>
</organism>
<reference evidence="3 4" key="1">
    <citation type="submission" date="2017-06" db="EMBL/GenBank/DDBJ databases">
        <title>Global population genomics of the pathogenic fungus Cryptococcus neoformans var. grubii.</title>
        <authorList>
            <person name="Cuomo C."/>
            <person name="Litvintseva A."/>
            <person name="Chen Y."/>
            <person name="Young S."/>
            <person name="Zeng Q."/>
            <person name="Chapman S."/>
            <person name="Gujja S."/>
            <person name="Saif S."/>
            <person name="Birren B."/>
        </authorList>
    </citation>
    <scope>NUCLEOTIDE SEQUENCE [LARGE SCALE GENOMIC DNA]</scope>
    <source>
        <strain evidence="3 4">Tu259-1</strain>
    </source>
</reference>
<evidence type="ECO:0000313" key="3">
    <source>
        <dbReference type="EMBL" id="OXG22384.1"/>
    </source>
</evidence>
<dbReference type="AlphaFoldDB" id="A0A854QES5"/>
<evidence type="ECO:0000259" key="2">
    <source>
        <dbReference type="PROSITE" id="PS51229"/>
    </source>
</evidence>
<dbReference type="PANTHER" id="PTHR12281:SF31">
    <property type="entry name" value="DCN1-LIKE PROTEIN 3"/>
    <property type="match status" value="1"/>
</dbReference>
<dbReference type="Gene3D" id="1.10.238.200">
    <property type="entry name" value="Cullin, PONY binding domain"/>
    <property type="match status" value="1"/>
</dbReference>
<proteinExistence type="predicted"/>